<dbReference type="EMBL" id="MH536812">
    <property type="protein sequence ID" value="AXH49041.1"/>
    <property type="molecule type" value="Genomic_DNA"/>
</dbReference>
<name>A0A345L189_9CAUD</name>
<accession>A0A345L189</accession>
<proteinExistence type="predicted"/>
<keyword evidence="2" id="KW-1185">Reference proteome</keyword>
<dbReference type="RefSeq" id="YP_009806930.1">
    <property type="nucleotide sequence ID" value="NC_048018.1"/>
</dbReference>
<organism evidence="1 2">
    <name type="scientific">Gordonia phage Apricot</name>
    <dbReference type="NCBI Taxonomy" id="2250319"/>
    <lineage>
        <taxon>Viruses</taxon>
        <taxon>Duplodnaviria</taxon>
        <taxon>Heunggongvirae</taxon>
        <taxon>Uroviricota</taxon>
        <taxon>Caudoviricetes</taxon>
        <taxon>Apricotvirus</taxon>
        <taxon>Apricotvirus apricot</taxon>
    </lineage>
</organism>
<dbReference type="KEGG" id="vg:54997803"/>
<gene>
    <name evidence="1" type="primary">82</name>
    <name evidence="1" type="ORF">SEA_APRICOT_82</name>
</gene>
<reference evidence="2" key="1">
    <citation type="submission" date="2018-06" db="EMBL/GenBank/DDBJ databases">
        <authorList>
            <person name="Zhirakovskaya E."/>
        </authorList>
    </citation>
    <scope>NUCLEOTIDE SEQUENCE [LARGE SCALE GENOMIC DNA]</scope>
</reference>
<dbReference type="Proteomes" id="UP000258434">
    <property type="component" value="Segment"/>
</dbReference>
<protein>
    <submittedName>
        <fullName evidence="1">Uncharacterized protein</fullName>
    </submittedName>
</protein>
<dbReference type="GeneID" id="54997803"/>
<sequence>MTDSSGTSSIEDQPTGVHVLPVKHRVLANCITEDHLEGHHFAVYVEYRGRNLWAVTHMGVCLGRAGGWDHEPSPSNRTDSWIADHRFDFDTALKLAIEVAERVKIGGNMTAREYAAWQAEADA</sequence>
<evidence type="ECO:0000313" key="1">
    <source>
        <dbReference type="EMBL" id="AXH49041.1"/>
    </source>
</evidence>
<evidence type="ECO:0000313" key="2">
    <source>
        <dbReference type="Proteomes" id="UP000258434"/>
    </source>
</evidence>